<dbReference type="SUPFAM" id="SSF53850">
    <property type="entry name" value="Periplasmic binding protein-like II"/>
    <property type="match status" value="1"/>
</dbReference>
<dbReference type="PATRIC" id="fig|50340.43.peg.3265"/>
<sequence precursor="true">MSRVKAFTLALTFCAASAAQAADGTLQADRLSIGSNLTYPPYTYLAQGKPAGFDPEFMTLLGQHLKLTPQFQDTRFANLVMGVNARRFDVVASALYVTPERAAQVDFVPYLKSGASLMVRADDSFRPQRPEDLCGKRIGSIKGGSWIPKLMALSKSHCEANGQAPIDSREFPTSPEAAQALLAKAVDVQFEDAAVAAITADKLKGRVVISSKELIYPVVIGLAVRKGNDALLGELRQGLTAMKSSGEYQTLLTRYNLGEPSPSEVALALGQNPQAAQ</sequence>
<organism evidence="5 6">
    <name type="scientific">Pseudomonas asplenii</name>
    <dbReference type="NCBI Taxonomy" id="53407"/>
    <lineage>
        <taxon>Bacteria</taxon>
        <taxon>Pseudomonadati</taxon>
        <taxon>Pseudomonadota</taxon>
        <taxon>Gammaproteobacteria</taxon>
        <taxon>Pseudomonadales</taxon>
        <taxon>Pseudomonadaceae</taxon>
        <taxon>Pseudomonas</taxon>
    </lineage>
</organism>
<evidence type="ECO:0000256" key="2">
    <source>
        <dbReference type="ARBA" id="ARBA00022729"/>
    </source>
</evidence>
<dbReference type="InterPro" id="IPR001638">
    <property type="entry name" value="Solute-binding_3/MltF_N"/>
</dbReference>
<protein>
    <submittedName>
        <fullName evidence="5">Periplasmic component of amino acid ABC-type transporter/signal transduction system</fullName>
    </submittedName>
</protein>
<comment type="caution">
    <text evidence="5">The sequence shown here is derived from an EMBL/GenBank/DDBJ whole genome shotgun (WGS) entry which is preliminary data.</text>
</comment>
<dbReference type="Gene3D" id="3.40.190.10">
    <property type="entry name" value="Periplasmic binding protein-like II"/>
    <property type="match status" value="2"/>
</dbReference>
<dbReference type="EMBL" id="JSYZ01000025">
    <property type="protein sequence ID" value="KPA87973.1"/>
    <property type="molecule type" value="Genomic_DNA"/>
</dbReference>
<gene>
    <name evidence="5" type="ORF">PF66_05550</name>
</gene>
<evidence type="ECO:0000313" key="5">
    <source>
        <dbReference type="EMBL" id="KPA87973.1"/>
    </source>
</evidence>
<dbReference type="STRING" id="50340.PF66_05550"/>
<feature type="signal peptide" evidence="3">
    <location>
        <begin position="1"/>
        <end position="21"/>
    </location>
</feature>
<evidence type="ECO:0000313" key="6">
    <source>
        <dbReference type="Proteomes" id="UP000037931"/>
    </source>
</evidence>
<evidence type="ECO:0000259" key="4">
    <source>
        <dbReference type="SMART" id="SM00062"/>
    </source>
</evidence>
<dbReference type="PANTHER" id="PTHR35936">
    <property type="entry name" value="MEMBRANE-BOUND LYTIC MUREIN TRANSGLYCOSYLASE F"/>
    <property type="match status" value="1"/>
</dbReference>
<dbReference type="CDD" id="cd01004">
    <property type="entry name" value="PBP2_MidA_like"/>
    <property type="match status" value="1"/>
</dbReference>
<feature type="domain" description="Solute-binding protein family 3/N-terminal" evidence="4">
    <location>
        <begin position="30"/>
        <end position="260"/>
    </location>
</feature>
<dbReference type="OrthoDB" id="8611212at2"/>
<dbReference type="RefSeq" id="WP_054064375.1">
    <property type="nucleotide sequence ID" value="NZ_JSYZ01000025.1"/>
</dbReference>
<dbReference type="Pfam" id="PF00497">
    <property type="entry name" value="SBP_bac_3"/>
    <property type="match status" value="1"/>
</dbReference>
<dbReference type="AlphaFoldDB" id="A0A0N0VIF8"/>
<name>A0A0N0VIF8_9PSED</name>
<comment type="similarity">
    <text evidence="1">Belongs to the bacterial solute-binding protein 3 family.</text>
</comment>
<dbReference type="SMART" id="SM00062">
    <property type="entry name" value="PBPb"/>
    <property type="match status" value="1"/>
</dbReference>
<dbReference type="Proteomes" id="UP000037931">
    <property type="component" value="Unassembled WGS sequence"/>
</dbReference>
<accession>A0A0N0VIF8</accession>
<dbReference type="PANTHER" id="PTHR35936:SF35">
    <property type="entry name" value="L-CYSTINE-BINDING PROTEIN TCYJ"/>
    <property type="match status" value="1"/>
</dbReference>
<reference evidence="5 6" key="1">
    <citation type="journal article" date="2015" name="PLoS ONE">
        <title>Rice-Infecting Pseudomonas Genomes Are Highly Accessorized and Harbor Multiple Putative Virulence Mechanisms to Cause Sheath Brown Rot.</title>
        <authorList>
            <person name="Quibod I.L."/>
            <person name="Grande G."/>
            <person name="Oreiro E.G."/>
            <person name="Borja F.N."/>
            <person name="Dossa G.S."/>
            <person name="Mauleon R."/>
            <person name="Cruz C.V."/>
            <person name="Oliva R."/>
        </authorList>
    </citation>
    <scope>NUCLEOTIDE SEQUENCE [LARGE SCALE GENOMIC DNA]</scope>
    <source>
        <strain evidence="5 6">IRRI 6609</strain>
    </source>
</reference>
<keyword evidence="6" id="KW-1185">Reference proteome</keyword>
<feature type="chain" id="PRO_5005860992" evidence="3">
    <location>
        <begin position="22"/>
        <end position="277"/>
    </location>
</feature>
<keyword evidence="2 3" id="KW-0732">Signal</keyword>
<proteinExistence type="inferred from homology"/>
<evidence type="ECO:0000256" key="3">
    <source>
        <dbReference type="SAM" id="SignalP"/>
    </source>
</evidence>
<evidence type="ECO:0000256" key="1">
    <source>
        <dbReference type="ARBA" id="ARBA00010333"/>
    </source>
</evidence>